<dbReference type="EMBL" id="WHNW01000001">
    <property type="protein sequence ID" value="MPV85146.1"/>
    <property type="molecule type" value="Genomic_DNA"/>
</dbReference>
<dbReference type="PANTHER" id="PTHR30041">
    <property type="entry name" value="ARSENATE REDUCTASE"/>
    <property type="match status" value="1"/>
</dbReference>
<dbReference type="Proteomes" id="UP000471298">
    <property type="component" value="Unassembled WGS sequence"/>
</dbReference>
<dbReference type="FunCoup" id="A0A6N7EZY5">
    <property type="interactions" value="99"/>
</dbReference>
<dbReference type="CDD" id="cd02977">
    <property type="entry name" value="ArsC_family"/>
    <property type="match status" value="1"/>
</dbReference>
<dbReference type="Pfam" id="PF03960">
    <property type="entry name" value="ArsC"/>
    <property type="match status" value="1"/>
</dbReference>
<accession>A0A6N7EZY5</accession>
<dbReference type="InParanoid" id="A0A6N7EZY5"/>
<protein>
    <recommendedName>
        <fullName evidence="5">Arsenate reductase</fullName>
    </recommendedName>
</protein>
<reference evidence="3 4" key="1">
    <citation type="submission" date="2019-10" db="EMBL/GenBank/DDBJ databases">
        <title>Cardiobacteriales fam. a chemoheterotrophic member of the order Cardiobacteriales, and proposal of Cardiobacteriales fam. nov.</title>
        <authorList>
            <person name="Wang C."/>
        </authorList>
    </citation>
    <scope>NUCLEOTIDE SEQUENCE [LARGE SCALE GENOMIC DNA]</scope>
    <source>
        <strain evidence="3 4">ML27</strain>
    </source>
</reference>
<evidence type="ECO:0008006" key="5">
    <source>
        <dbReference type="Google" id="ProtNLM"/>
    </source>
</evidence>
<evidence type="ECO:0000313" key="3">
    <source>
        <dbReference type="EMBL" id="MPV85146.1"/>
    </source>
</evidence>
<dbReference type="AlphaFoldDB" id="A0A6N7EZY5"/>
<proteinExistence type="inferred from homology"/>
<dbReference type="InterPro" id="IPR036249">
    <property type="entry name" value="Thioredoxin-like_sf"/>
</dbReference>
<evidence type="ECO:0000256" key="2">
    <source>
        <dbReference type="PROSITE-ProRule" id="PRU01282"/>
    </source>
</evidence>
<dbReference type="PANTHER" id="PTHR30041:SF8">
    <property type="entry name" value="PROTEIN YFFB"/>
    <property type="match status" value="1"/>
</dbReference>
<gene>
    <name evidence="3" type="ORF">GCU85_00165</name>
</gene>
<organism evidence="3 4">
    <name type="scientific">Ostreibacterium oceani</name>
    <dbReference type="NCBI Taxonomy" id="2654998"/>
    <lineage>
        <taxon>Bacteria</taxon>
        <taxon>Pseudomonadati</taxon>
        <taxon>Pseudomonadota</taxon>
        <taxon>Gammaproteobacteria</taxon>
        <taxon>Cardiobacteriales</taxon>
        <taxon>Ostreibacteriaceae</taxon>
        <taxon>Ostreibacterium</taxon>
    </lineage>
</organism>
<comment type="similarity">
    <text evidence="1 2">Belongs to the ArsC family.</text>
</comment>
<dbReference type="PROSITE" id="PS51353">
    <property type="entry name" value="ARSC"/>
    <property type="match status" value="1"/>
</dbReference>
<evidence type="ECO:0000313" key="4">
    <source>
        <dbReference type="Proteomes" id="UP000471298"/>
    </source>
</evidence>
<name>A0A6N7EZY5_9GAMM</name>
<evidence type="ECO:0000256" key="1">
    <source>
        <dbReference type="ARBA" id="ARBA00007198"/>
    </source>
</evidence>
<dbReference type="RefSeq" id="WP_152808121.1">
    <property type="nucleotide sequence ID" value="NZ_WHNW01000001.1"/>
</dbReference>
<keyword evidence="4" id="KW-1185">Reference proteome</keyword>
<comment type="caution">
    <text evidence="3">The sequence shown here is derived from an EMBL/GenBank/DDBJ whole genome shotgun (WGS) entry which is preliminary data.</text>
</comment>
<dbReference type="SUPFAM" id="SSF52833">
    <property type="entry name" value="Thioredoxin-like"/>
    <property type="match status" value="2"/>
</dbReference>
<dbReference type="InterPro" id="IPR006660">
    <property type="entry name" value="Arsenate_reductase-like"/>
</dbReference>
<dbReference type="Gene3D" id="3.40.30.10">
    <property type="entry name" value="Glutaredoxin"/>
    <property type="match status" value="1"/>
</dbReference>
<sequence length="148" mass="16255">MGNQRHEETMLYGIKNCDSVKKAIAFFDSHQVPFTFIDLKSTALPASLLADWLRQAPDQLINRRSTTYRSIKADWAAALLHAEGEAVNNSADNAADNTADNVADNAAIIDLIQANPTVLKRPIITQGNRVVAVGFSAVEYKQRFLVPS</sequence>